<feature type="region of interest" description="Disordered" evidence="1">
    <location>
        <begin position="15"/>
        <end position="39"/>
    </location>
</feature>
<evidence type="ECO:0000313" key="3">
    <source>
        <dbReference type="Proteomes" id="UP000800097"/>
    </source>
</evidence>
<protein>
    <submittedName>
        <fullName evidence="2">Uncharacterized protein</fullName>
    </submittedName>
</protein>
<evidence type="ECO:0000256" key="1">
    <source>
        <dbReference type="SAM" id="MobiDB-lite"/>
    </source>
</evidence>
<dbReference type="AlphaFoldDB" id="A0A6A6JWP0"/>
<evidence type="ECO:0000313" key="2">
    <source>
        <dbReference type="EMBL" id="KAF2280493.1"/>
    </source>
</evidence>
<name>A0A6A6JWP0_WESOR</name>
<keyword evidence="3" id="KW-1185">Reference proteome</keyword>
<proteinExistence type="predicted"/>
<gene>
    <name evidence="2" type="ORF">EI97DRAFT_478485</name>
</gene>
<dbReference type="GeneID" id="54555164"/>
<dbReference type="RefSeq" id="XP_033658031.1">
    <property type="nucleotide sequence ID" value="XM_033801989.1"/>
</dbReference>
<feature type="non-terminal residue" evidence="2">
    <location>
        <position position="1"/>
    </location>
</feature>
<dbReference type="Proteomes" id="UP000800097">
    <property type="component" value="Unassembled WGS sequence"/>
</dbReference>
<accession>A0A6A6JWP0</accession>
<sequence length="267" mass="30236">HLAITILLFHTPSYSSNPPPCPKLPPPHRRKPSPSSTGGQAFRVALHRHEHHRPSQIMTAIRRACNAHHPQLRLVNSSNDHVRLWWDLLSDNATYYLKRASEVIDQNEQPKRDRAPESRLAAIMQAWGLETPYDILPASIAPRVPLPDGSKTDEEDADLVDPNLWSNRFLRALWTLAAVMDRERTLGYIAQVMESRQGSYKNELYLVPEVLVSDLEKARQLYLASLREIAEEAGDQATYAGGLREGIEEVEEEMHIEDGTTLGNMQL</sequence>
<dbReference type="EMBL" id="ML986485">
    <property type="protein sequence ID" value="KAF2280493.1"/>
    <property type="molecule type" value="Genomic_DNA"/>
</dbReference>
<reference evidence="2" key="1">
    <citation type="journal article" date="2020" name="Stud. Mycol.">
        <title>101 Dothideomycetes genomes: a test case for predicting lifestyles and emergence of pathogens.</title>
        <authorList>
            <person name="Haridas S."/>
            <person name="Albert R."/>
            <person name="Binder M."/>
            <person name="Bloem J."/>
            <person name="Labutti K."/>
            <person name="Salamov A."/>
            <person name="Andreopoulos B."/>
            <person name="Baker S."/>
            <person name="Barry K."/>
            <person name="Bills G."/>
            <person name="Bluhm B."/>
            <person name="Cannon C."/>
            <person name="Castanera R."/>
            <person name="Culley D."/>
            <person name="Daum C."/>
            <person name="Ezra D."/>
            <person name="Gonzalez J."/>
            <person name="Henrissat B."/>
            <person name="Kuo A."/>
            <person name="Liang C."/>
            <person name="Lipzen A."/>
            <person name="Lutzoni F."/>
            <person name="Magnuson J."/>
            <person name="Mondo S."/>
            <person name="Nolan M."/>
            <person name="Ohm R."/>
            <person name="Pangilinan J."/>
            <person name="Park H.-J."/>
            <person name="Ramirez L."/>
            <person name="Alfaro M."/>
            <person name="Sun H."/>
            <person name="Tritt A."/>
            <person name="Yoshinaga Y."/>
            <person name="Zwiers L.-H."/>
            <person name="Turgeon B."/>
            <person name="Goodwin S."/>
            <person name="Spatafora J."/>
            <person name="Crous P."/>
            <person name="Grigoriev I."/>
        </authorList>
    </citation>
    <scope>NUCLEOTIDE SEQUENCE</scope>
    <source>
        <strain evidence="2">CBS 379.55</strain>
    </source>
</reference>
<organism evidence="2 3">
    <name type="scientific">Westerdykella ornata</name>
    <dbReference type="NCBI Taxonomy" id="318751"/>
    <lineage>
        <taxon>Eukaryota</taxon>
        <taxon>Fungi</taxon>
        <taxon>Dikarya</taxon>
        <taxon>Ascomycota</taxon>
        <taxon>Pezizomycotina</taxon>
        <taxon>Dothideomycetes</taxon>
        <taxon>Pleosporomycetidae</taxon>
        <taxon>Pleosporales</taxon>
        <taxon>Sporormiaceae</taxon>
        <taxon>Westerdykella</taxon>
    </lineage>
</organism>